<comment type="caution">
    <text evidence="2">The sequence shown here is derived from an EMBL/GenBank/DDBJ whole genome shotgun (WGS) entry which is preliminary data.</text>
</comment>
<accession>A0A085JEJ4</accession>
<dbReference type="InterPro" id="IPR021730">
    <property type="entry name" value="YdbH"/>
</dbReference>
<dbReference type="AlphaFoldDB" id="A0A085JEJ4"/>
<evidence type="ECO:0000256" key="1">
    <source>
        <dbReference type="SAM" id="Phobius"/>
    </source>
</evidence>
<feature type="transmembrane region" description="Helical" evidence="1">
    <location>
        <begin position="21"/>
        <end position="43"/>
    </location>
</feature>
<keyword evidence="1" id="KW-0812">Transmembrane</keyword>
<evidence type="ECO:0000313" key="2">
    <source>
        <dbReference type="EMBL" id="KFD18890.1"/>
    </source>
</evidence>
<gene>
    <name evidence="2" type="ORF">GTPT_2191</name>
</gene>
<organism evidence="2 3">
    <name type="scientific">Tatumella ptyseos ATCC 33301</name>
    <dbReference type="NCBI Taxonomy" id="1005995"/>
    <lineage>
        <taxon>Bacteria</taxon>
        <taxon>Pseudomonadati</taxon>
        <taxon>Pseudomonadota</taxon>
        <taxon>Gammaproteobacteria</taxon>
        <taxon>Enterobacterales</taxon>
        <taxon>Erwiniaceae</taxon>
        <taxon>Tatumella</taxon>
    </lineage>
</organism>
<dbReference type="NCBIfam" id="NF007971">
    <property type="entry name" value="PRK10695.1"/>
    <property type="match status" value="1"/>
</dbReference>
<evidence type="ECO:0000313" key="3">
    <source>
        <dbReference type="Proteomes" id="UP000028602"/>
    </source>
</evidence>
<proteinExistence type="predicted"/>
<dbReference type="Pfam" id="PF11739">
    <property type="entry name" value="YdbH-like"/>
    <property type="match status" value="1"/>
</dbReference>
<keyword evidence="3" id="KW-1185">Reference proteome</keyword>
<protein>
    <submittedName>
        <fullName evidence="2">Uncharacterized protein</fullName>
    </submittedName>
</protein>
<keyword evidence="1" id="KW-0472">Membrane</keyword>
<sequence length="887" mass="97462">MSLMAPGEQGEFSMTDKRRTALAIIVPVVLITGLAVAAIDVWLPPLVQHWLPEGTRLTLSGHFRPHTRSLSFPGVALQAGDCQAVSVNGLSVGYRDHLWQWHATDVRVDTDCLATVPSSSSSSAPEKTLAEWQALLPAGHWQADKLEILPWGQYAGRLSLTTQQQRQALTYDRNDLQLSAVLNGQALTITRLRWIPPGGTPPLTLQGSVGLAPKIGQWPERGQLDGQLSLTGLPLHLELHWQQQQGVLNVLTPKSPEPLLQLPWTATPQLLEIQQGKWQWPFASQPLQGGIALQASHWREGPENSVISGRMNALTSGHGGKGNVVLSLGPGKLSLTDSALPLRLTGTANSPELQFFARLPAQLTGPLTGPEIRFLSGALLRMRGQLLDTFQVDEARWPLAGVHLSASGINGPLQAILQVHNRTSGRYRLQLAGQARDFWPDQGQWQWRYWGSGVLLPFKAAWDLQGSGDWQGPQITLKTLSTGFNQLRYGGVRVVSPRLTLTSPLIWHRQVNAPKLAGAFALTAGKTLFSYGGRLPALHLPFSVSGTSPGDFLYQARLSAGTLGPLALHGRWDGERLRGQAWWASQPLAVVEPLLSPDMKMKITGGKMRAQAAFSASATSGFQAGGHWVITQGSAWTPDNQIQGAGFSLPFRYQQQRWQLGYRQPVRLTIDRIVDQIGLSGITASLQGFYPWSQEKPLRLSDVSMSVSGGKLSLAELRLPQRQAALLKADKINLSRLITALHPGKIAMSGLVSGELPLWVNDPHYIIRDGWVSNDGPLTLRVDKEMIDAITSNNMAAGVAVDWLRYMEIGRAQAKLQLSSDGELIMKSTVQGTSRFSNHDQRVNLNYTHQENIFRLWESLNFGSNLESLLSQQLKYPQTERNNDEKR</sequence>
<reference evidence="2 3" key="1">
    <citation type="submission" date="2014-05" db="EMBL/GenBank/DDBJ databases">
        <title>ATOL: Assembling a taxonomically balanced genome-scale reconstruction of the evolutionary history of the Enterobacteriaceae.</title>
        <authorList>
            <person name="Plunkett G.III."/>
            <person name="Neeno-Eckwall E.C."/>
            <person name="Glasner J.D."/>
            <person name="Perna N.T."/>
        </authorList>
    </citation>
    <scope>NUCLEOTIDE SEQUENCE [LARGE SCALE GENOMIC DNA]</scope>
    <source>
        <strain evidence="2 3">ATCC 33301</strain>
    </source>
</reference>
<dbReference type="EMBL" id="JMPR01000035">
    <property type="protein sequence ID" value="KFD18890.1"/>
    <property type="molecule type" value="Genomic_DNA"/>
</dbReference>
<dbReference type="Proteomes" id="UP000028602">
    <property type="component" value="Unassembled WGS sequence"/>
</dbReference>
<dbReference type="eggNOG" id="COG2911">
    <property type="taxonomic scope" value="Bacteria"/>
</dbReference>
<name>A0A085JEJ4_9GAMM</name>
<keyword evidence="1" id="KW-1133">Transmembrane helix</keyword>